<feature type="transmembrane region" description="Helical" evidence="4">
    <location>
        <begin position="241"/>
        <end position="258"/>
    </location>
</feature>
<dbReference type="RefSeq" id="WP_076623978.1">
    <property type="nucleotide sequence ID" value="NZ_BMEW01000001.1"/>
</dbReference>
<dbReference type="AlphaFoldDB" id="A0A1U7D799"/>
<accession>A0A1U7D799</accession>
<feature type="transmembrane region" description="Helical" evidence="4">
    <location>
        <begin position="121"/>
        <end position="140"/>
    </location>
</feature>
<feature type="transmembrane region" description="Helical" evidence="4">
    <location>
        <begin position="270"/>
        <end position="288"/>
    </location>
</feature>
<sequence>MDGTRAGRIFAALSEAEGDLPPEEARNGLRHVLSLSMTKLADGLINPKLVLAWLAQALGAPALLVGLLVPIREAGALLPQMLLAGRVRAMRHRKWAWVIGSLGQGVAAAGMVAVALTLQDWAAGIAMCALLAMLALSRAASSVSYKDVLGKTVQKTRRGAVTGTAASVASAGVILFALLLMSGLIENTSALTAAVALAALLWVAAGALFSRLEEAPSEEDGSAPAIDLRPFRDDPQFRRFVYARGALTATALAPPYIVLLDTGEGALQKLGALVLASAAASFASSYVWGRLADRSSRRVLMLSGFSGAAALALAALAGLTGWAGGAIWVTPVLLFGLMVAYHGVRQGRSTYLVDMAPESDRASYAALANTLIGALLLVSGAFGGALAWIGPVAALAGFAALACLGGLVAAGLHEVERSDD</sequence>
<keyword evidence="1 4" id="KW-0812">Transmembrane</keyword>
<feature type="transmembrane region" description="Helical" evidence="4">
    <location>
        <begin position="325"/>
        <end position="344"/>
    </location>
</feature>
<dbReference type="InterPro" id="IPR036259">
    <property type="entry name" value="MFS_trans_sf"/>
</dbReference>
<gene>
    <name evidence="5" type="ORF">Ga0080559_TMP3251</name>
</gene>
<dbReference type="KEGG" id="tpro:Ga0080559_TMP3251"/>
<proteinExistence type="predicted"/>
<dbReference type="Gene3D" id="1.20.1250.20">
    <property type="entry name" value="MFS general substrate transporter like domains"/>
    <property type="match status" value="2"/>
</dbReference>
<evidence type="ECO:0000256" key="1">
    <source>
        <dbReference type="ARBA" id="ARBA00022692"/>
    </source>
</evidence>
<feature type="transmembrane region" description="Helical" evidence="4">
    <location>
        <begin position="388"/>
        <end position="412"/>
    </location>
</feature>
<evidence type="ECO:0000256" key="4">
    <source>
        <dbReference type="SAM" id="Phobius"/>
    </source>
</evidence>
<evidence type="ECO:0000313" key="5">
    <source>
        <dbReference type="EMBL" id="APX24047.1"/>
    </source>
</evidence>
<feature type="transmembrane region" description="Helical" evidence="4">
    <location>
        <begin position="364"/>
        <end position="382"/>
    </location>
</feature>
<dbReference type="PANTHER" id="PTHR23526:SF4">
    <property type="entry name" value="INTEGRAL MEMBRANE TRANSPORT PROTEIN"/>
    <property type="match status" value="1"/>
</dbReference>
<name>A0A1U7D799_9RHOB</name>
<feature type="transmembrane region" description="Helical" evidence="4">
    <location>
        <begin position="191"/>
        <end position="209"/>
    </location>
</feature>
<protein>
    <submittedName>
        <fullName evidence="5">Permease of the major facilitator superfamily</fullName>
    </submittedName>
</protein>
<feature type="transmembrane region" description="Helical" evidence="4">
    <location>
        <begin position="95"/>
        <end position="115"/>
    </location>
</feature>
<dbReference type="SUPFAM" id="SSF103473">
    <property type="entry name" value="MFS general substrate transporter"/>
    <property type="match status" value="1"/>
</dbReference>
<dbReference type="InterPro" id="IPR011701">
    <property type="entry name" value="MFS"/>
</dbReference>
<evidence type="ECO:0000256" key="2">
    <source>
        <dbReference type="ARBA" id="ARBA00022989"/>
    </source>
</evidence>
<keyword evidence="6" id="KW-1185">Reference proteome</keyword>
<feature type="transmembrane region" description="Helical" evidence="4">
    <location>
        <begin position="300"/>
        <end position="319"/>
    </location>
</feature>
<evidence type="ECO:0000256" key="3">
    <source>
        <dbReference type="ARBA" id="ARBA00023136"/>
    </source>
</evidence>
<dbReference type="PANTHER" id="PTHR23526">
    <property type="entry name" value="INTEGRAL MEMBRANE TRANSPORT PROTEIN-RELATED"/>
    <property type="match status" value="1"/>
</dbReference>
<evidence type="ECO:0000313" key="6">
    <source>
        <dbReference type="Proteomes" id="UP000186559"/>
    </source>
</evidence>
<dbReference type="Pfam" id="PF07690">
    <property type="entry name" value="MFS_1"/>
    <property type="match status" value="1"/>
</dbReference>
<dbReference type="InterPro" id="IPR052528">
    <property type="entry name" value="Sugar_transport-like"/>
</dbReference>
<dbReference type="STRING" id="1229727.Ga0080559_TMP3251"/>
<reference evidence="5 6" key="1">
    <citation type="submission" date="2016-03" db="EMBL/GenBank/DDBJ databases">
        <title>Deep-sea bacteria in the southern Pacific.</title>
        <authorList>
            <person name="Tang K."/>
        </authorList>
    </citation>
    <scope>NUCLEOTIDE SEQUENCE [LARGE SCALE GENOMIC DNA]</scope>
    <source>
        <strain evidence="5 6">JLT2016</strain>
    </source>
</reference>
<dbReference type="GO" id="GO:0022857">
    <property type="term" value="F:transmembrane transporter activity"/>
    <property type="evidence" value="ECO:0007669"/>
    <property type="project" value="InterPro"/>
</dbReference>
<dbReference type="EMBL" id="CP014796">
    <property type="protein sequence ID" value="APX24047.1"/>
    <property type="molecule type" value="Genomic_DNA"/>
</dbReference>
<organism evidence="5 6">
    <name type="scientific">Salipiger profundus</name>
    <dbReference type="NCBI Taxonomy" id="1229727"/>
    <lineage>
        <taxon>Bacteria</taxon>
        <taxon>Pseudomonadati</taxon>
        <taxon>Pseudomonadota</taxon>
        <taxon>Alphaproteobacteria</taxon>
        <taxon>Rhodobacterales</taxon>
        <taxon>Roseobacteraceae</taxon>
        <taxon>Salipiger</taxon>
    </lineage>
</organism>
<keyword evidence="3 4" id="KW-0472">Membrane</keyword>
<feature type="transmembrane region" description="Helical" evidence="4">
    <location>
        <begin position="161"/>
        <end position="185"/>
    </location>
</feature>
<keyword evidence="2 4" id="KW-1133">Transmembrane helix</keyword>
<dbReference type="Proteomes" id="UP000186559">
    <property type="component" value="Chromosome"/>
</dbReference>
<dbReference type="OrthoDB" id="1117124at2"/>
<feature type="transmembrane region" description="Helical" evidence="4">
    <location>
        <begin position="50"/>
        <end position="71"/>
    </location>
</feature>